<reference evidence="2" key="1">
    <citation type="submission" date="2023-10" db="EMBL/GenBank/DDBJ databases">
        <title>Genome assembly of Pristionchus species.</title>
        <authorList>
            <person name="Yoshida K."/>
            <person name="Sommer R.J."/>
        </authorList>
    </citation>
    <scope>NUCLEOTIDE SEQUENCE</scope>
    <source>
        <strain evidence="2">RS0144</strain>
    </source>
</reference>
<feature type="signal peptide" evidence="1">
    <location>
        <begin position="1"/>
        <end position="19"/>
    </location>
</feature>
<gene>
    <name evidence="2" type="ORF">PENTCL1PPCAC_25536</name>
</gene>
<dbReference type="EMBL" id="BTSX01000006">
    <property type="protein sequence ID" value="GMT03362.1"/>
    <property type="molecule type" value="Genomic_DNA"/>
</dbReference>
<proteinExistence type="predicted"/>
<keyword evidence="3" id="KW-1185">Reference proteome</keyword>
<evidence type="ECO:0000313" key="2">
    <source>
        <dbReference type="EMBL" id="GMT03362.1"/>
    </source>
</evidence>
<keyword evidence="1" id="KW-0732">Signal</keyword>
<organism evidence="2 3">
    <name type="scientific">Pristionchus entomophagus</name>
    <dbReference type="NCBI Taxonomy" id="358040"/>
    <lineage>
        <taxon>Eukaryota</taxon>
        <taxon>Metazoa</taxon>
        <taxon>Ecdysozoa</taxon>
        <taxon>Nematoda</taxon>
        <taxon>Chromadorea</taxon>
        <taxon>Rhabditida</taxon>
        <taxon>Rhabditina</taxon>
        <taxon>Diplogasteromorpha</taxon>
        <taxon>Diplogasteroidea</taxon>
        <taxon>Neodiplogasteridae</taxon>
        <taxon>Pristionchus</taxon>
    </lineage>
</organism>
<evidence type="ECO:0000313" key="3">
    <source>
        <dbReference type="Proteomes" id="UP001432027"/>
    </source>
</evidence>
<protein>
    <submittedName>
        <fullName evidence="2">Uncharacterized protein</fullName>
    </submittedName>
</protein>
<sequence>IQMKVFHLHSFIIFAGVAASGSNEDEALFHPRGIQQFKGKSTLPFRLLFVEPTDKKNQDESWFDFTKLESTSVGKILMGANGLNETEGADVYPLNFLQIGSEPITMRLYFNPGPRHVARLTLEIMMQYTDDQGNDQLRDLRFPQSTDELLCPKAERYEFGACHYRRGESTFEELVLPTAGWPAEAKGRMCTVTLMLFEGEKKTSVLGATFFARYD</sequence>
<comment type="caution">
    <text evidence="2">The sequence shown here is derived from an EMBL/GenBank/DDBJ whole genome shotgun (WGS) entry which is preliminary data.</text>
</comment>
<accession>A0AAV5U9X9</accession>
<feature type="non-terminal residue" evidence="2">
    <location>
        <position position="1"/>
    </location>
</feature>
<dbReference type="AlphaFoldDB" id="A0AAV5U9X9"/>
<evidence type="ECO:0000256" key="1">
    <source>
        <dbReference type="SAM" id="SignalP"/>
    </source>
</evidence>
<feature type="chain" id="PRO_5043607779" evidence="1">
    <location>
        <begin position="20"/>
        <end position="215"/>
    </location>
</feature>
<name>A0AAV5U9X9_9BILA</name>
<dbReference type="Proteomes" id="UP001432027">
    <property type="component" value="Unassembled WGS sequence"/>
</dbReference>